<evidence type="ECO:0000313" key="2">
    <source>
        <dbReference type="EMBL" id="KRK81891.1"/>
    </source>
</evidence>
<keyword evidence="1" id="KW-0812">Transmembrane</keyword>
<dbReference type="Proteomes" id="UP000051515">
    <property type="component" value="Unassembled WGS sequence"/>
</dbReference>
<dbReference type="OrthoDB" id="2326184at2"/>
<reference evidence="2 3" key="1">
    <citation type="journal article" date="2015" name="Genome Announc.">
        <title>Expanding the biotechnology potential of lactobacilli through comparative genomics of 213 strains and associated genera.</title>
        <authorList>
            <person name="Sun Z."/>
            <person name="Harris H.M."/>
            <person name="McCann A."/>
            <person name="Guo C."/>
            <person name="Argimon S."/>
            <person name="Zhang W."/>
            <person name="Yang X."/>
            <person name="Jeffery I.B."/>
            <person name="Cooney J.C."/>
            <person name="Kagawa T.F."/>
            <person name="Liu W."/>
            <person name="Song Y."/>
            <person name="Salvetti E."/>
            <person name="Wrobel A."/>
            <person name="Rasinkangas P."/>
            <person name="Parkhill J."/>
            <person name="Rea M.C."/>
            <person name="O'Sullivan O."/>
            <person name="Ritari J."/>
            <person name="Douillard F.P."/>
            <person name="Paul Ross R."/>
            <person name="Yang R."/>
            <person name="Briner A.E."/>
            <person name="Felis G.E."/>
            <person name="de Vos W.M."/>
            <person name="Barrangou R."/>
            <person name="Klaenhammer T.R."/>
            <person name="Caufield P.W."/>
            <person name="Cui Y."/>
            <person name="Zhang H."/>
            <person name="O'Toole P.W."/>
        </authorList>
    </citation>
    <scope>NUCLEOTIDE SEQUENCE [LARGE SCALE GENOMIC DNA]</scope>
    <source>
        <strain evidence="2 3">DSM 19674</strain>
    </source>
</reference>
<gene>
    <name evidence="2" type="ORF">FC78_GL000190</name>
</gene>
<dbReference type="AlphaFoldDB" id="A0A0R1KJS9"/>
<feature type="transmembrane region" description="Helical" evidence="1">
    <location>
        <begin position="45"/>
        <end position="66"/>
    </location>
</feature>
<feature type="transmembrane region" description="Helical" evidence="1">
    <location>
        <begin position="6"/>
        <end position="24"/>
    </location>
</feature>
<accession>A0A0R1KJS9</accession>
<organism evidence="2 3">
    <name type="scientific">Companilactobacillus bobalius DSM 19674</name>
    <dbReference type="NCBI Taxonomy" id="1423788"/>
    <lineage>
        <taxon>Bacteria</taxon>
        <taxon>Bacillati</taxon>
        <taxon>Bacillota</taxon>
        <taxon>Bacilli</taxon>
        <taxon>Lactobacillales</taxon>
        <taxon>Lactobacillaceae</taxon>
        <taxon>Companilactobacillus</taxon>
        <taxon>Companilactobacillus bobalius</taxon>
    </lineage>
</organism>
<dbReference type="PATRIC" id="fig|1423788.3.peg.197"/>
<evidence type="ECO:0000256" key="1">
    <source>
        <dbReference type="SAM" id="Phobius"/>
    </source>
</evidence>
<name>A0A0R1KJS9_9LACO</name>
<comment type="caution">
    <text evidence="2">The sequence shown here is derived from an EMBL/GenBank/DDBJ whole genome shotgun (WGS) entry which is preliminary data.</text>
</comment>
<keyword evidence="1" id="KW-0472">Membrane</keyword>
<keyword evidence="1" id="KW-1133">Transmembrane helix</keyword>
<evidence type="ECO:0000313" key="3">
    <source>
        <dbReference type="Proteomes" id="UP000051515"/>
    </source>
</evidence>
<dbReference type="RefSeq" id="WP_056954328.1">
    <property type="nucleotide sequence ID" value="NZ_AZDY01000041.1"/>
</dbReference>
<proteinExistence type="predicted"/>
<dbReference type="EMBL" id="AZDY01000041">
    <property type="protein sequence ID" value="KRK81891.1"/>
    <property type="molecule type" value="Genomic_DNA"/>
</dbReference>
<protein>
    <submittedName>
        <fullName evidence="2">Uncharacterized protein</fullName>
    </submittedName>
</protein>
<feature type="transmembrane region" description="Helical" evidence="1">
    <location>
        <begin position="78"/>
        <end position="104"/>
    </location>
</feature>
<sequence length="112" mass="13244">MQLLYTLFLGFYPLGLIYLIDRHFHVMDMKTQKFNLDLNLIFNKSYVYTVIYLVIIIPIIIVYLYFSLNMMRDMWNTVLIVLSGIDILLTGLVLIFCGSQLMILNRDIKKLI</sequence>
<keyword evidence="3" id="KW-1185">Reference proteome</keyword>